<dbReference type="InterPro" id="IPR000801">
    <property type="entry name" value="Esterase-like"/>
</dbReference>
<keyword evidence="4" id="KW-1185">Reference proteome</keyword>
<dbReference type="PANTHER" id="PTHR40841">
    <property type="entry name" value="SIDEROPHORE TRIACETYLFUSARININE C ESTERASE"/>
    <property type="match status" value="1"/>
</dbReference>
<accession>A0A0P9FBK3</accession>
<comment type="similarity">
    <text evidence="1">Belongs to the esterase D family.</text>
</comment>
<dbReference type="Proteomes" id="UP000050509">
    <property type="component" value="Unassembled WGS sequence"/>
</dbReference>
<evidence type="ECO:0000256" key="1">
    <source>
        <dbReference type="ARBA" id="ARBA00005622"/>
    </source>
</evidence>
<dbReference type="GO" id="GO:0016788">
    <property type="term" value="F:hydrolase activity, acting on ester bonds"/>
    <property type="evidence" value="ECO:0007669"/>
    <property type="project" value="TreeGrafter"/>
</dbReference>
<proteinExistence type="inferred from homology"/>
<sequence>MASIDGLAAPSSTEVRILTAPAIPQDYRISIALPRSYASQPERSYPTIYVTDAIVLFGMITDITRLMNLCGQFPETIIVGIGYPVNDPLDEALTQWDNLRARDLTPIADLSHGPQTGGAPAFLSFIKTDLIPMIEREYRADPTSRVLAGFSYGGLFVLHALFHQPDLFKSYIAGSPPLTFGNRVTFTYEAEYAAAHTDLAVNLYFGVGGEEEEVEWPMVSEYYKFAARLQSRKYEGFSLTTHVFENCTHCAAPAPFFQAGLQAVLSERQQ</sequence>
<evidence type="ECO:0000256" key="2">
    <source>
        <dbReference type="ARBA" id="ARBA00022801"/>
    </source>
</evidence>
<dbReference type="InterPro" id="IPR052558">
    <property type="entry name" value="Siderophore_Hydrolase_D"/>
</dbReference>
<dbReference type="Pfam" id="PF00756">
    <property type="entry name" value="Esterase"/>
    <property type="match status" value="1"/>
</dbReference>
<protein>
    <recommendedName>
        <fullName evidence="5">Esterase</fullName>
    </recommendedName>
</protein>
<evidence type="ECO:0000313" key="3">
    <source>
        <dbReference type="EMBL" id="KPV54066.1"/>
    </source>
</evidence>
<organism evidence="3 4">
    <name type="scientific">Kouleothrix aurantiaca</name>
    <dbReference type="NCBI Taxonomy" id="186479"/>
    <lineage>
        <taxon>Bacteria</taxon>
        <taxon>Bacillati</taxon>
        <taxon>Chloroflexota</taxon>
        <taxon>Chloroflexia</taxon>
        <taxon>Chloroflexales</taxon>
        <taxon>Roseiflexineae</taxon>
        <taxon>Roseiflexaceae</taxon>
        <taxon>Kouleothrix</taxon>
    </lineage>
</organism>
<name>A0A0P9FBK3_9CHLR</name>
<dbReference type="PANTHER" id="PTHR40841:SF2">
    <property type="entry name" value="SIDEROPHORE-DEGRADING ESTERASE (EUROFUNG)"/>
    <property type="match status" value="1"/>
</dbReference>
<keyword evidence="2" id="KW-0378">Hydrolase</keyword>
<dbReference type="SUPFAM" id="SSF53474">
    <property type="entry name" value="alpha/beta-Hydrolases"/>
    <property type="match status" value="1"/>
</dbReference>
<evidence type="ECO:0008006" key="5">
    <source>
        <dbReference type="Google" id="ProtNLM"/>
    </source>
</evidence>
<dbReference type="AlphaFoldDB" id="A0A0P9FBK3"/>
<dbReference type="EMBL" id="LJCR01000121">
    <property type="protein sequence ID" value="KPV54066.1"/>
    <property type="molecule type" value="Genomic_DNA"/>
</dbReference>
<gene>
    <name evidence="3" type="ORF">SE17_05995</name>
</gene>
<comment type="caution">
    <text evidence="3">The sequence shown here is derived from an EMBL/GenBank/DDBJ whole genome shotgun (WGS) entry which is preliminary data.</text>
</comment>
<dbReference type="Gene3D" id="3.40.50.1820">
    <property type="entry name" value="alpha/beta hydrolase"/>
    <property type="match status" value="1"/>
</dbReference>
<dbReference type="InterPro" id="IPR029058">
    <property type="entry name" value="AB_hydrolase_fold"/>
</dbReference>
<evidence type="ECO:0000313" key="4">
    <source>
        <dbReference type="Proteomes" id="UP000050509"/>
    </source>
</evidence>
<reference evidence="3 4" key="1">
    <citation type="submission" date="2015-09" db="EMBL/GenBank/DDBJ databases">
        <title>Draft genome sequence of Kouleothrix aurantiaca JCM 19913.</title>
        <authorList>
            <person name="Hemp J."/>
        </authorList>
    </citation>
    <scope>NUCLEOTIDE SEQUENCE [LARGE SCALE GENOMIC DNA]</scope>
    <source>
        <strain evidence="3 4">COM-B</strain>
    </source>
</reference>